<name>A0A7U6GFN7_CALEA</name>
<dbReference type="OrthoDB" id="9772736at2"/>
<gene>
    <name evidence="1" type="ordered locus">CSE_13940</name>
</gene>
<dbReference type="KEGG" id="cex:CSE_13940"/>
<keyword evidence="2" id="KW-1185">Reference proteome</keyword>
<protein>
    <recommendedName>
        <fullName evidence="3">FAD/NAD(P)-binding domain-containing protein</fullName>
    </recommendedName>
</protein>
<proteinExistence type="predicted"/>
<sequence>MIFGDGQSVEMDYFVIAFGSISDHKLYETIRNKHETYLIGDVVKTGKIIDAVSEGYAIGRIV</sequence>
<accession>A0A7U6GFN7</accession>
<dbReference type="Proteomes" id="UP000004793">
    <property type="component" value="Chromosome"/>
</dbReference>
<dbReference type="EMBL" id="AP012051">
    <property type="protein sequence ID" value="BAL81520.1"/>
    <property type="molecule type" value="Genomic_DNA"/>
</dbReference>
<dbReference type="Gene3D" id="3.40.50.720">
    <property type="entry name" value="NAD(P)-binding Rossmann-like Domain"/>
    <property type="match status" value="1"/>
</dbReference>
<evidence type="ECO:0000313" key="2">
    <source>
        <dbReference type="Proteomes" id="UP000004793"/>
    </source>
</evidence>
<dbReference type="InterPro" id="IPR036188">
    <property type="entry name" value="FAD/NAD-bd_sf"/>
</dbReference>
<evidence type="ECO:0008006" key="3">
    <source>
        <dbReference type="Google" id="ProtNLM"/>
    </source>
</evidence>
<reference evidence="1 2" key="1">
    <citation type="submission" date="2011-01" db="EMBL/GenBank/DDBJ databases">
        <title>Whole genome sequence of Caldisericum exile AZM16c01.</title>
        <authorList>
            <person name="Narita-Yamada S."/>
            <person name="Kawakoshi A."/>
            <person name="Nakamura S."/>
            <person name="Sasagawa M."/>
            <person name="Fukada J."/>
            <person name="Sekine M."/>
            <person name="Kato Y."/>
            <person name="Fukai R."/>
            <person name="Sasaki K."/>
            <person name="Hanamaki A."/>
            <person name="Narita H."/>
            <person name="Konno Y."/>
            <person name="Mori K."/>
            <person name="Yamazaki S."/>
            <person name="Suzuki K."/>
            <person name="Fujita N."/>
        </authorList>
    </citation>
    <scope>NUCLEOTIDE SEQUENCE [LARGE SCALE GENOMIC DNA]</scope>
    <source>
        <strain evidence="2">DSM 21853 / NBRC 104410 / AZM16c01</strain>
    </source>
</reference>
<dbReference type="AlphaFoldDB" id="A0A7U6GFN7"/>
<dbReference type="Gene3D" id="3.50.50.60">
    <property type="entry name" value="FAD/NAD(P)-binding domain"/>
    <property type="match status" value="1"/>
</dbReference>
<organism evidence="1 2">
    <name type="scientific">Caldisericum exile (strain DSM 21853 / NBRC 104410 / AZM16c01)</name>
    <dbReference type="NCBI Taxonomy" id="511051"/>
    <lineage>
        <taxon>Bacteria</taxon>
        <taxon>Pseudomonadati</taxon>
        <taxon>Caldisericota/Cryosericota group</taxon>
        <taxon>Caldisericota</taxon>
        <taxon>Caldisericia</taxon>
        <taxon>Caldisericales</taxon>
        <taxon>Caldisericaceae</taxon>
        <taxon>Caldisericum</taxon>
    </lineage>
</organism>
<evidence type="ECO:0000313" key="1">
    <source>
        <dbReference type="EMBL" id="BAL81520.1"/>
    </source>
</evidence>